<dbReference type="PANTHER" id="PTHR31047">
    <property type="entry name" value="MEIOTICALLY UP-REGULATED GENE 157 PROTEIN"/>
    <property type="match status" value="1"/>
</dbReference>
<dbReference type="SUPFAM" id="SSF48208">
    <property type="entry name" value="Six-hairpin glycosidases"/>
    <property type="match status" value="1"/>
</dbReference>
<dbReference type="InterPro" id="IPR008928">
    <property type="entry name" value="6-hairpin_glycosidase_sf"/>
</dbReference>
<evidence type="ECO:0000313" key="1">
    <source>
        <dbReference type="EMBL" id="RCI06185.1"/>
    </source>
</evidence>
<dbReference type="InterPro" id="IPR008313">
    <property type="entry name" value="GH125"/>
</dbReference>
<dbReference type="STRING" id="4846.A0A367KVH1"/>
<proteinExistence type="predicted"/>
<keyword evidence="2" id="KW-1185">Reference proteome</keyword>
<gene>
    <name evidence="1" type="ORF">CU098_013386</name>
</gene>
<protein>
    <recommendedName>
        <fullName evidence="3">Glycoside hydrolase family 125 protein</fullName>
    </recommendedName>
</protein>
<evidence type="ECO:0000313" key="2">
    <source>
        <dbReference type="Proteomes" id="UP000253551"/>
    </source>
</evidence>
<dbReference type="SMART" id="SM01149">
    <property type="entry name" value="DUF1237"/>
    <property type="match status" value="1"/>
</dbReference>
<dbReference type="PANTHER" id="PTHR31047:SF0">
    <property type="entry name" value="MEIOTICALLY UP-REGULATED GENE 157 PROTEIN"/>
    <property type="match status" value="1"/>
</dbReference>
<dbReference type="Proteomes" id="UP000253551">
    <property type="component" value="Unassembled WGS sequence"/>
</dbReference>
<comment type="caution">
    <text evidence="1">The sequence shown here is derived from an EMBL/GenBank/DDBJ whole genome shotgun (WGS) entry which is preliminary data.</text>
</comment>
<sequence>MSSNCSDYTDYSKVFHRPGSGGLLNLPFQRPLESCRKFTSQVVESVISNITSKMTNLDLAQLFRNAFPNTLDTTIQATACLEPSSQCIPLSYVITGDINAMWLRDSANQLLPYIDYVQHDTKLKRLILGAIYLQAHFINTDPYANAFKEPQSIISLSKNLHKRDVVLLDGVYERKWEIDSLGSFIQLSHRYWQASGDDSFVNNTVWINAVDKLLQTLQKEQEPTFNQTTGEPLSTDYQFSQTTDRPTETQFLQGIGQPVKYTGMVKSLFRPSDDATVFTFFIPGNAMLSVELDHLSRLLSGRYDHLARQSARLSKEIREGIYRYGLVHHPTYGQVFAYEVDGYGSSLMMDDANVPSLLSLSLLGFVSEEDAIYQNTRKLVWSRDNPYFFSGPRGTGIGGPHIGLSYAWPMSQIVRILSSNDDQEIKEALDNLVSSTDHTGLIHESINVYAAEGGDDNKGYTRSWFAWANGLFGQAILKIARERPHLIF</sequence>
<name>A0A367KVH1_RHIST</name>
<reference evidence="1 2" key="1">
    <citation type="journal article" date="2018" name="G3 (Bethesda)">
        <title>Phylogenetic and Phylogenomic Definition of Rhizopus Species.</title>
        <authorList>
            <person name="Gryganskyi A.P."/>
            <person name="Golan J."/>
            <person name="Dolatabadi S."/>
            <person name="Mondo S."/>
            <person name="Robb S."/>
            <person name="Idnurm A."/>
            <person name="Muszewska A."/>
            <person name="Steczkiewicz K."/>
            <person name="Masonjones S."/>
            <person name="Liao H.L."/>
            <person name="Gajdeczka M.T."/>
            <person name="Anike F."/>
            <person name="Vuek A."/>
            <person name="Anishchenko I.M."/>
            <person name="Voigt K."/>
            <person name="de Hoog G.S."/>
            <person name="Smith M.E."/>
            <person name="Heitman J."/>
            <person name="Vilgalys R."/>
            <person name="Stajich J.E."/>
        </authorList>
    </citation>
    <scope>NUCLEOTIDE SEQUENCE [LARGE SCALE GENOMIC DNA]</scope>
    <source>
        <strain evidence="1 2">LSU 92-RS-03</strain>
    </source>
</reference>
<dbReference type="EMBL" id="PJQM01000210">
    <property type="protein sequence ID" value="RCI06185.1"/>
    <property type="molecule type" value="Genomic_DNA"/>
</dbReference>
<organism evidence="1 2">
    <name type="scientific">Rhizopus stolonifer</name>
    <name type="common">Rhizopus nigricans</name>
    <dbReference type="NCBI Taxonomy" id="4846"/>
    <lineage>
        <taxon>Eukaryota</taxon>
        <taxon>Fungi</taxon>
        <taxon>Fungi incertae sedis</taxon>
        <taxon>Mucoromycota</taxon>
        <taxon>Mucoromycotina</taxon>
        <taxon>Mucoromycetes</taxon>
        <taxon>Mucorales</taxon>
        <taxon>Mucorineae</taxon>
        <taxon>Rhizopodaceae</taxon>
        <taxon>Rhizopus</taxon>
    </lineage>
</organism>
<dbReference type="Gene3D" id="1.50.10.10">
    <property type="match status" value="1"/>
</dbReference>
<evidence type="ECO:0008006" key="3">
    <source>
        <dbReference type="Google" id="ProtNLM"/>
    </source>
</evidence>
<dbReference type="GO" id="GO:0005975">
    <property type="term" value="P:carbohydrate metabolic process"/>
    <property type="evidence" value="ECO:0007669"/>
    <property type="project" value="InterPro"/>
</dbReference>
<dbReference type="InterPro" id="IPR012341">
    <property type="entry name" value="6hp_glycosidase-like_sf"/>
</dbReference>
<accession>A0A367KVH1</accession>
<dbReference type="Pfam" id="PF06824">
    <property type="entry name" value="Glyco_hydro_125"/>
    <property type="match status" value="1"/>
</dbReference>
<dbReference type="OrthoDB" id="7771656at2759"/>
<dbReference type="PIRSF" id="PIRSF028846">
    <property type="entry name" value="UCP028846"/>
    <property type="match status" value="1"/>
</dbReference>
<dbReference type="GO" id="GO:0003824">
    <property type="term" value="F:catalytic activity"/>
    <property type="evidence" value="ECO:0007669"/>
    <property type="project" value="UniProtKB-ARBA"/>
</dbReference>
<dbReference type="AlphaFoldDB" id="A0A367KVH1"/>